<dbReference type="STRING" id="57664.SAMN05661003_10840"/>
<evidence type="ECO:0000313" key="2">
    <source>
        <dbReference type="Proteomes" id="UP000243205"/>
    </source>
</evidence>
<dbReference type="GO" id="GO:0032298">
    <property type="term" value="P:positive regulation of DNA-templated DNA replication initiation"/>
    <property type="evidence" value="ECO:0007669"/>
    <property type="project" value="TreeGrafter"/>
</dbReference>
<dbReference type="InterPro" id="IPR007459">
    <property type="entry name" value="DNA_pol3_chi"/>
</dbReference>
<dbReference type="GO" id="GO:0003887">
    <property type="term" value="F:DNA-directed DNA polymerase activity"/>
    <property type="evidence" value="ECO:0007669"/>
    <property type="project" value="InterPro"/>
</dbReference>
<dbReference type="PANTHER" id="PTHR38767">
    <property type="entry name" value="DNA POLYMERASE III SUBUNIT CHI"/>
    <property type="match status" value="1"/>
</dbReference>
<dbReference type="GO" id="GO:0003677">
    <property type="term" value="F:DNA binding"/>
    <property type="evidence" value="ECO:0007669"/>
    <property type="project" value="InterPro"/>
</dbReference>
<dbReference type="SUPFAM" id="SSF102400">
    <property type="entry name" value="DNA polymerase III chi subunit"/>
    <property type="match status" value="1"/>
</dbReference>
<dbReference type="AlphaFoldDB" id="A0A1G7C1T7"/>
<reference evidence="2" key="1">
    <citation type="submission" date="2016-10" db="EMBL/GenBank/DDBJ databases">
        <authorList>
            <person name="Varghese N."/>
            <person name="Submissions S."/>
        </authorList>
    </citation>
    <scope>NUCLEOTIDE SEQUENCE [LARGE SCALE GENOMIC DNA]</scope>
    <source>
        <strain evidence="2">DSM 8987</strain>
    </source>
</reference>
<dbReference type="OrthoDB" id="9795973at2"/>
<dbReference type="EMBL" id="FNAQ01000008">
    <property type="protein sequence ID" value="SDE33292.1"/>
    <property type="molecule type" value="Genomic_DNA"/>
</dbReference>
<dbReference type="Proteomes" id="UP000243205">
    <property type="component" value="Unassembled WGS sequence"/>
</dbReference>
<dbReference type="InterPro" id="IPR036768">
    <property type="entry name" value="PolIII_chi_sf"/>
</dbReference>
<organism evidence="1 2">
    <name type="scientific">Desulfuromonas thiophila</name>
    <dbReference type="NCBI Taxonomy" id="57664"/>
    <lineage>
        <taxon>Bacteria</taxon>
        <taxon>Pseudomonadati</taxon>
        <taxon>Thermodesulfobacteriota</taxon>
        <taxon>Desulfuromonadia</taxon>
        <taxon>Desulfuromonadales</taxon>
        <taxon>Desulfuromonadaceae</taxon>
        <taxon>Desulfuromonas</taxon>
    </lineage>
</organism>
<evidence type="ECO:0000313" key="1">
    <source>
        <dbReference type="EMBL" id="SDE33292.1"/>
    </source>
</evidence>
<keyword evidence="2" id="KW-1185">Reference proteome</keyword>
<dbReference type="Gene3D" id="3.40.50.10110">
    <property type="entry name" value="DNA polymerase III subunit chi"/>
    <property type="match status" value="1"/>
</dbReference>
<dbReference type="PANTHER" id="PTHR38767:SF1">
    <property type="entry name" value="DNA POLYMERASE III SUBUNIT CHI"/>
    <property type="match status" value="1"/>
</dbReference>
<proteinExistence type="predicted"/>
<dbReference type="Pfam" id="PF04364">
    <property type="entry name" value="DNA_pol3_chi"/>
    <property type="match status" value="1"/>
</dbReference>
<dbReference type="RefSeq" id="WP_092078358.1">
    <property type="nucleotide sequence ID" value="NZ_FNAQ01000008.1"/>
</dbReference>
<name>A0A1G7C1T7_9BACT</name>
<accession>A0A1G7C1T7</accession>
<dbReference type="GO" id="GO:0006260">
    <property type="term" value="P:DNA replication"/>
    <property type="evidence" value="ECO:0007669"/>
    <property type="project" value="InterPro"/>
</dbReference>
<gene>
    <name evidence="1" type="ORF">SAMN05661003_10840</name>
</gene>
<sequence>MGTPQVEFIRLQKPEKARYLCQLAEELLQQRQRVLMLVEDDEQALALDRFLWTWNKGSFLPHAWDNGAVECHDEPICICSQPRNGNGARVLLAAAPAPLAFSRTFSRVIDFAETYDPQRLQAARERFARWRELGCAPRMRE</sequence>
<protein>
    <submittedName>
        <fullName evidence="1">DNA polymerase III, chi subunit</fullName>
    </submittedName>
</protein>